<organism evidence="3 4">
    <name type="scientific">Paenibacillus tyrfis</name>
    <dbReference type="NCBI Taxonomy" id="1501230"/>
    <lineage>
        <taxon>Bacteria</taxon>
        <taxon>Bacillati</taxon>
        <taxon>Bacillota</taxon>
        <taxon>Bacilli</taxon>
        <taxon>Bacillales</taxon>
        <taxon>Paenibacillaceae</taxon>
        <taxon>Paenibacillus</taxon>
    </lineage>
</organism>
<dbReference type="RefSeq" id="WP_036689692.1">
    <property type="nucleotide sequence ID" value="NZ_FYEP01000043.1"/>
</dbReference>
<dbReference type="OrthoDB" id="2679996at2"/>
<evidence type="ECO:0000259" key="2">
    <source>
        <dbReference type="Pfam" id="PF22570"/>
    </source>
</evidence>
<sequence length="99" mass="10753">MKMNRHTGLAFLLIFFGALILSNKLGFHLGHHIMSYLFPAAMVGLGFVGLRNGKTIIGWGLIILGGLFLFGKLSGLFAILIAIGLICYGISLLRNKSVY</sequence>
<gene>
    <name evidence="3" type="ORF">ET33_18335</name>
</gene>
<evidence type="ECO:0000313" key="3">
    <source>
        <dbReference type="EMBL" id="KEQ23132.1"/>
    </source>
</evidence>
<dbReference type="EMBL" id="JNVM01000025">
    <property type="protein sequence ID" value="KEQ23132.1"/>
    <property type="molecule type" value="Genomic_DNA"/>
</dbReference>
<accession>A0A081NXF9</accession>
<evidence type="ECO:0000313" key="4">
    <source>
        <dbReference type="Proteomes" id="UP000028123"/>
    </source>
</evidence>
<keyword evidence="1" id="KW-0812">Transmembrane</keyword>
<feature type="transmembrane region" description="Helical" evidence="1">
    <location>
        <begin position="32"/>
        <end position="50"/>
    </location>
</feature>
<keyword evidence="4" id="KW-1185">Reference proteome</keyword>
<feature type="transmembrane region" description="Helical" evidence="1">
    <location>
        <begin position="62"/>
        <end position="91"/>
    </location>
</feature>
<keyword evidence="1" id="KW-1133">Transmembrane helix</keyword>
<proteinExistence type="predicted"/>
<evidence type="ECO:0000256" key="1">
    <source>
        <dbReference type="SAM" id="Phobius"/>
    </source>
</evidence>
<protein>
    <recommendedName>
        <fullName evidence="2">LiaF transmembrane domain-containing protein</fullName>
    </recommendedName>
</protein>
<comment type="caution">
    <text evidence="3">The sequence shown here is derived from an EMBL/GenBank/DDBJ whole genome shotgun (WGS) entry which is preliminary data.</text>
</comment>
<feature type="domain" description="LiaF transmembrane" evidence="2">
    <location>
        <begin position="10"/>
        <end position="97"/>
    </location>
</feature>
<dbReference type="Pfam" id="PF22570">
    <property type="entry name" value="LiaF-TM"/>
    <property type="match status" value="1"/>
</dbReference>
<dbReference type="InterPro" id="IPR054331">
    <property type="entry name" value="LiaF_TM"/>
</dbReference>
<dbReference type="Proteomes" id="UP000028123">
    <property type="component" value="Unassembled WGS sequence"/>
</dbReference>
<keyword evidence="1" id="KW-0472">Membrane</keyword>
<dbReference type="eggNOG" id="ENOG5033F75">
    <property type="taxonomic scope" value="Bacteria"/>
</dbReference>
<reference evidence="3 4" key="1">
    <citation type="submission" date="2014-06" db="EMBL/GenBank/DDBJ databases">
        <title>Draft genome sequence of Paenibacillus sp. MSt1.</title>
        <authorList>
            <person name="Aw Y.K."/>
            <person name="Ong K.S."/>
            <person name="Gan H.M."/>
            <person name="Lee S.M."/>
        </authorList>
    </citation>
    <scope>NUCLEOTIDE SEQUENCE [LARGE SCALE GENOMIC DNA]</scope>
    <source>
        <strain evidence="3 4">MSt1</strain>
    </source>
</reference>
<name>A0A081NXF9_9BACL</name>
<dbReference type="AlphaFoldDB" id="A0A081NXF9"/>